<evidence type="ECO:0000313" key="8">
    <source>
        <dbReference type="EMBL" id="STO08594.1"/>
    </source>
</evidence>
<evidence type="ECO:0000256" key="2">
    <source>
        <dbReference type="ARBA" id="ARBA00010671"/>
    </source>
</evidence>
<dbReference type="AlphaFoldDB" id="A0A377FVL3"/>
<evidence type="ECO:0000256" key="4">
    <source>
        <dbReference type="ARBA" id="ARBA00022898"/>
    </source>
</evidence>
<keyword evidence="5 8" id="KW-0456">Lyase</keyword>
<dbReference type="Gene3D" id="3.40.640.10">
    <property type="entry name" value="Type I PLP-dependent aspartate aminotransferase-like (Major domain)"/>
    <property type="match status" value="1"/>
</dbReference>
<organism evidence="8 9">
    <name type="scientific">Exiguobacterium aurantiacum</name>
    <dbReference type="NCBI Taxonomy" id="33987"/>
    <lineage>
        <taxon>Bacteria</taxon>
        <taxon>Bacillati</taxon>
        <taxon>Bacillota</taxon>
        <taxon>Bacilli</taxon>
        <taxon>Bacillales</taxon>
        <taxon>Bacillales Family XII. Incertae Sedis</taxon>
        <taxon>Exiguobacterium</taxon>
    </lineage>
</organism>
<keyword evidence="4" id="KW-0663">Pyridoxal phosphate</keyword>
<comment type="cofactor">
    <cofactor evidence="1">
        <name>pyridoxal 5'-phosphate</name>
        <dbReference type="ChEBI" id="CHEBI:597326"/>
    </cofactor>
</comment>
<evidence type="ECO:0000259" key="6">
    <source>
        <dbReference type="Pfam" id="PF01276"/>
    </source>
</evidence>
<dbReference type="SUPFAM" id="SSF55904">
    <property type="entry name" value="Ornithine decarboxylase C-terminal domain"/>
    <property type="match status" value="1"/>
</dbReference>
<dbReference type="PANTHER" id="PTHR43277">
    <property type="entry name" value="ARGININE DECARBOXYLASE"/>
    <property type="match status" value="1"/>
</dbReference>
<keyword evidence="3" id="KW-0210">Decarboxylase</keyword>
<dbReference type="Gene3D" id="3.90.100.10">
    <property type="entry name" value="Orn/Lys/Arg decarboxylase, C-terminal domain"/>
    <property type="match status" value="1"/>
</dbReference>
<dbReference type="PANTHER" id="PTHR43277:SF4">
    <property type="entry name" value="ARGININE DECARBOXYLASE"/>
    <property type="match status" value="1"/>
</dbReference>
<dbReference type="Pfam" id="PF01276">
    <property type="entry name" value="OKR_DC_1"/>
    <property type="match status" value="1"/>
</dbReference>
<evidence type="ECO:0000259" key="7">
    <source>
        <dbReference type="Pfam" id="PF03711"/>
    </source>
</evidence>
<protein>
    <submittedName>
        <fullName evidence="8">Arginine decarboxylase</fullName>
        <ecNumber evidence="8">4.1.1.19</ecNumber>
    </submittedName>
</protein>
<accession>A0A377FVL3</accession>
<dbReference type="Pfam" id="PF03711">
    <property type="entry name" value="OKR_DC_1_C"/>
    <property type="match status" value="1"/>
</dbReference>
<dbReference type="InterPro" id="IPR052357">
    <property type="entry name" value="Orn_Lys_Arg_decarboxylase-I"/>
</dbReference>
<dbReference type="EC" id="4.1.1.19" evidence="8"/>
<evidence type="ECO:0000256" key="1">
    <source>
        <dbReference type="ARBA" id="ARBA00001933"/>
    </source>
</evidence>
<dbReference type="OrthoDB" id="9815233at2"/>
<dbReference type="InterPro" id="IPR000310">
    <property type="entry name" value="Orn/Lys/Arg_deCO2ase_major_dom"/>
</dbReference>
<evidence type="ECO:0000256" key="5">
    <source>
        <dbReference type="ARBA" id="ARBA00023239"/>
    </source>
</evidence>
<feature type="domain" description="Orn/Lys/Arg decarboxylase C-terminal" evidence="7">
    <location>
        <begin position="375"/>
        <end position="472"/>
    </location>
</feature>
<dbReference type="RefSeq" id="WP_029335514.1">
    <property type="nucleotide sequence ID" value="NZ_UGGP01000001.1"/>
</dbReference>
<evidence type="ECO:0000256" key="3">
    <source>
        <dbReference type="ARBA" id="ARBA00022793"/>
    </source>
</evidence>
<name>A0A377FVL3_9BACL</name>
<proteinExistence type="inferred from homology"/>
<dbReference type="Proteomes" id="UP000254060">
    <property type="component" value="Unassembled WGS sequence"/>
</dbReference>
<evidence type="ECO:0000313" key="9">
    <source>
        <dbReference type="Proteomes" id="UP000254060"/>
    </source>
</evidence>
<dbReference type="InterPro" id="IPR015421">
    <property type="entry name" value="PyrdxlP-dep_Trfase_major"/>
</dbReference>
<dbReference type="CDD" id="cd00615">
    <property type="entry name" value="Orn_deC_like"/>
    <property type="match status" value="1"/>
</dbReference>
<gene>
    <name evidence="8" type="primary">speA_2</name>
    <name evidence="8" type="ORF">NCTC13163_01967</name>
</gene>
<dbReference type="InterPro" id="IPR008286">
    <property type="entry name" value="Prn/Lys/Arg_de-COase_C"/>
</dbReference>
<comment type="similarity">
    <text evidence="2">Belongs to the Orn/Lys/Arg decarboxylase class-I family.</text>
</comment>
<dbReference type="InterPro" id="IPR015424">
    <property type="entry name" value="PyrdxlP-dep_Trfase"/>
</dbReference>
<sequence>MKLKAATQLETPLFDTLLTHVDTNPIAFHIPGHKGGKGMDPEFRDFIGENALKIDLINIAPLDDLHHPKAAIAEAERLAAEAFQADETFFSVQGTSSAIMAMIMGVVGPNEKIIVPRNVHKSVMSALVLTGAHPVFIHPEFDETYGIAHGITASAVERALELHPDTKAVLVINPTYFGVAGDLERIVAVAHAQDVPVLVDEAHGVHLPFHDELPLSAMQAGADVAATSVHKLGGSMTGSSILNVRRGLVSPERIHAMLSMITTTSTSYLLLASLDAARRQLATKGEAMNERALTLARTARTAINEMPHLSVYGHTELHSESTYALDETKVLVSVRELGITGFEVEKYLRETHRIEVEMSDLLNVLFIVTSADNESTIQALIDGMRDVVSVYKRSGNDSLSIMLPEIPPLALSPRDAFYEETETIPLENAVGRISAEFIMVYPPGIPIIIPGELITASTLDYITANIEAGLPVQGLEDESLQMIKVIQQTKAIR</sequence>
<reference evidence="8 9" key="1">
    <citation type="submission" date="2018-06" db="EMBL/GenBank/DDBJ databases">
        <authorList>
            <consortium name="Pathogen Informatics"/>
            <person name="Doyle S."/>
        </authorList>
    </citation>
    <scope>NUCLEOTIDE SEQUENCE [LARGE SCALE GENOMIC DNA]</scope>
    <source>
        <strain evidence="8 9">NCTC13163</strain>
    </source>
</reference>
<dbReference type="SUPFAM" id="SSF53383">
    <property type="entry name" value="PLP-dependent transferases"/>
    <property type="match status" value="1"/>
</dbReference>
<dbReference type="EMBL" id="UGGP01000001">
    <property type="protein sequence ID" value="STO08594.1"/>
    <property type="molecule type" value="Genomic_DNA"/>
</dbReference>
<dbReference type="GO" id="GO:0008792">
    <property type="term" value="F:arginine decarboxylase activity"/>
    <property type="evidence" value="ECO:0007669"/>
    <property type="project" value="UniProtKB-EC"/>
</dbReference>
<dbReference type="STRING" id="1397694.GCA_000702585_02460"/>
<feature type="domain" description="Orn/Lys/Arg decarboxylases family 1 pyridoxal-P attachment site" evidence="6">
    <location>
        <begin position="11"/>
        <end position="374"/>
    </location>
</feature>
<dbReference type="InterPro" id="IPR036633">
    <property type="entry name" value="Prn/Lys/Arg_de-COase_C_sf"/>
</dbReference>